<evidence type="ECO:0000256" key="2">
    <source>
        <dbReference type="ARBA" id="ARBA00006966"/>
    </source>
</evidence>
<dbReference type="EMBL" id="CP119892">
    <property type="protein sequence ID" value="WFD25674.1"/>
    <property type="molecule type" value="Genomic_DNA"/>
</dbReference>
<feature type="modified residue" description="N6-(pyridoxal phosphate)lysine" evidence="5">
    <location>
        <position position="225"/>
    </location>
</feature>
<dbReference type="InterPro" id="IPR001597">
    <property type="entry name" value="ArAA_b-elim_lyase/Thr_aldolase"/>
</dbReference>
<keyword evidence="4 7" id="KW-0456">Lyase</keyword>
<dbReference type="Pfam" id="PF01212">
    <property type="entry name" value="Beta_elim_lyase"/>
    <property type="match status" value="1"/>
</dbReference>
<evidence type="ECO:0000259" key="6">
    <source>
        <dbReference type="Pfam" id="PF01212"/>
    </source>
</evidence>
<dbReference type="PANTHER" id="PTHR48097">
    <property type="entry name" value="L-THREONINE ALDOLASE-RELATED"/>
    <property type="match status" value="1"/>
</dbReference>
<evidence type="ECO:0000256" key="4">
    <source>
        <dbReference type="ARBA" id="ARBA00023239"/>
    </source>
</evidence>
<reference evidence="7" key="1">
    <citation type="submission" date="2023-03" db="EMBL/GenBank/DDBJ databases">
        <title>Mating type loci evolution in Malassezia.</title>
        <authorList>
            <person name="Coelho M.A."/>
        </authorList>
    </citation>
    <scope>NUCLEOTIDE SEQUENCE</scope>
    <source>
        <strain evidence="7">CBS 9557</strain>
    </source>
</reference>
<dbReference type="GO" id="GO:0005829">
    <property type="term" value="C:cytosol"/>
    <property type="evidence" value="ECO:0007669"/>
    <property type="project" value="TreeGrafter"/>
</dbReference>
<evidence type="ECO:0000256" key="3">
    <source>
        <dbReference type="ARBA" id="ARBA00022898"/>
    </source>
</evidence>
<dbReference type="FunFam" id="3.40.640.10:FF:000030">
    <property type="entry name" value="Low-specificity L-threonine aldolase"/>
    <property type="match status" value="1"/>
</dbReference>
<sequence length="343" mass="36538">MDALHIPAPRIPTEAEKERAYVVLGFDVRSDTVTLPSARMQAAMASAVCGDDMYGTDGPTNELQTLMAQLTGKEAALFMASGTQSNQLALHLHVSHGAFPPGVLCDHRAHVHACELGGLAFHSRATVQPVVPAHAPYLTLPDVAAHAQVEPGSMAARTCVISLENTLHGTIQPLEEIERIAAYARARHIRMHLDGARLWHAVVESGLPLARWCAPFDTVSLCFSKGLGAPIGSILVGTRALIQEARCLRKAFGGGMRQTGVLAAAAHVALHDHLPLLRATHALARRVADEMQACGVRITAPVDTNVVMYDLAAAGWDPAEAVLRASALDPPILLGRRHQCIVA</sequence>
<protein>
    <submittedName>
        <fullName evidence="7">Low-specificity L-threonine aldolase</fullName>
        <ecNumber evidence="7">4.1.2.48</ecNumber>
    </submittedName>
</protein>
<dbReference type="InterPro" id="IPR015424">
    <property type="entry name" value="PyrdxlP-dep_Trfase"/>
</dbReference>
<gene>
    <name evidence="7" type="ORF">MNAN1_000638</name>
</gene>
<accession>A0AAF0J185</accession>
<proteinExistence type="inferred from homology"/>
<name>A0AAF0J185_9BASI</name>
<dbReference type="GO" id="GO:0006567">
    <property type="term" value="P:L-threonine catabolic process"/>
    <property type="evidence" value="ECO:0007669"/>
    <property type="project" value="TreeGrafter"/>
</dbReference>
<keyword evidence="8" id="KW-1185">Reference proteome</keyword>
<dbReference type="Proteomes" id="UP001213623">
    <property type="component" value="Chromosome 1"/>
</dbReference>
<dbReference type="GO" id="GO:0008732">
    <property type="term" value="F:L-allo-threonine aldolase activity"/>
    <property type="evidence" value="ECO:0007669"/>
    <property type="project" value="TreeGrafter"/>
</dbReference>
<comment type="similarity">
    <text evidence="2">Belongs to the threonine aldolase family.</text>
</comment>
<feature type="domain" description="Aromatic amino acid beta-eliminating lyase/threonine aldolase" evidence="6">
    <location>
        <begin position="27"/>
        <end position="313"/>
    </location>
</feature>
<evidence type="ECO:0000313" key="7">
    <source>
        <dbReference type="EMBL" id="WFD25674.1"/>
    </source>
</evidence>
<evidence type="ECO:0000256" key="1">
    <source>
        <dbReference type="ARBA" id="ARBA00001933"/>
    </source>
</evidence>
<dbReference type="InterPro" id="IPR015421">
    <property type="entry name" value="PyrdxlP-dep_Trfase_major"/>
</dbReference>
<dbReference type="EC" id="4.1.2.48" evidence="7"/>
<dbReference type="AlphaFoldDB" id="A0AAF0J185"/>
<dbReference type="SUPFAM" id="SSF53383">
    <property type="entry name" value="PLP-dependent transferases"/>
    <property type="match status" value="1"/>
</dbReference>
<evidence type="ECO:0000256" key="5">
    <source>
        <dbReference type="PIRSR" id="PIRSR017617-1"/>
    </source>
</evidence>
<dbReference type="NCBIfam" id="NF041359">
    <property type="entry name" value="GntG_guanitoxin"/>
    <property type="match status" value="1"/>
</dbReference>
<dbReference type="Gene3D" id="3.40.640.10">
    <property type="entry name" value="Type I PLP-dependent aspartate aminotransferase-like (Major domain)"/>
    <property type="match status" value="1"/>
</dbReference>
<organism evidence="7 8">
    <name type="scientific">Malassezia nana</name>
    <dbReference type="NCBI Taxonomy" id="180528"/>
    <lineage>
        <taxon>Eukaryota</taxon>
        <taxon>Fungi</taxon>
        <taxon>Dikarya</taxon>
        <taxon>Basidiomycota</taxon>
        <taxon>Ustilaginomycotina</taxon>
        <taxon>Malasseziomycetes</taxon>
        <taxon>Malasseziales</taxon>
        <taxon>Malasseziaceae</taxon>
        <taxon>Malassezia</taxon>
    </lineage>
</organism>
<dbReference type="InterPro" id="IPR023603">
    <property type="entry name" value="Low_specificity_L-TA-like"/>
</dbReference>
<keyword evidence="3" id="KW-0663">Pyridoxal phosphate</keyword>
<dbReference type="PANTHER" id="PTHR48097:SF9">
    <property type="entry name" value="L-THREONINE ALDOLASE"/>
    <property type="match status" value="1"/>
</dbReference>
<dbReference type="GO" id="GO:0006545">
    <property type="term" value="P:glycine biosynthetic process"/>
    <property type="evidence" value="ECO:0007669"/>
    <property type="project" value="TreeGrafter"/>
</dbReference>
<dbReference type="PIRSF" id="PIRSF017617">
    <property type="entry name" value="Thr_aldolase"/>
    <property type="match status" value="1"/>
</dbReference>
<comment type="cofactor">
    <cofactor evidence="1">
        <name>pyridoxal 5'-phosphate</name>
        <dbReference type="ChEBI" id="CHEBI:597326"/>
    </cofactor>
</comment>
<evidence type="ECO:0000313" key="8">
    <source>
        <dbReference type="Proteomes" id="UP001213623"/>
    </source>
</evidence>